<dbReference type="EMBL" id="SLWX01000009">
    <property type="protein sequence ID" value="TCO75423.1"/>
    <property type="molecule type" value="Genomic_DNA"/>
</dbReference>
<feature type="chain" id="PRO_5020615270" evidence="2">
    <location>
        <begin position="33"/>
        <end position="444"/>
    </location>
</feature>
<dbReference type="RefSeq" id="WP_162883921.1">
    <property type="nucleotide sequence ID" value="NZ_QQSW01000011.1"/>
</dbReference>
<evidence type="ECO:0000256" key="1">
    <source>
        <dbReference type="SAM" id="MobiDB-lite"/>
    </source>
</evidence>
<reference evidence="4 5" key="1">
    <citation type="submission" date="2019-03" db="EMBL/GenBank/DDBJ databases">
        <title>Genomic Encyclopedia of Type Strains, Phase IV (KMG-IV): sequencing the most valuable type-strain genomes for metagenomic binning, comparative biology and taxonomic classification.</title>
        <authorList>
            <person name="Goeker M."/>
        </authorList>
    </citation>
    <scope>NUCLEOTIDE SEQUENCE [LARGE SCALE GENOMIC DNA]</scope>
    <source>
        <strain evidence="4 5">DSM 23344</strain>
    </source>
</reference>
<feature type="region of interest" description="Disordered" evidence="1">
    <location>
        <begin position="33"/>
        <end position="62"/>
    </location>
</feature>
<dbReference type="SUPFAM" id="SSF50952">
    <property type="entry name" value="Soluble quinoprotein glucose dehydrogenase"/>
    <property type="match status" value="1"/>
</dbReference>
<accession>A0A4R2KNX9</accession>
<dbReference type="Pfam" id="PF07995">
    <property type="entry name" value="GSDH"/>
    <property type="match status" value="1"/>
</dbReference>
<evidence type="ECO:0000313" key="5">
    <source>
        <dbReference type="Proteomes" id="UP000294980"/>
    </source>
</evidence>
<keyword evidence="5" id="KW-1185">Reference proteome</keyword>
<feature type="domain" description="Glucose/Sorbosone dehydrogenase" evidence="3">
    <location>
        <begin position="80"/>
        <end position="438"/>
    </location>
</feature>
<proteinExistence type="predicted"/>
<dbReference type="AlphaFoldDB" id="A0A4R2KNX9"/>
<feature type="signal peptide" evidence="2">
    <location>
        <begin position="1"/>
        <end position="32"/>
    </location>
</feature>
<keyword evidence="2" id="KW-0732">Signal</keyword>
<evidence type="ECO:0000256" key="2">
    <source>
        <dbReference type="SAM" id="SignalP"/>
    </source>
</evidence>
<organism evidence="4 5">
    <name type="scientific">Chromatocurvus halotolerans</name>
    <dbReference type="NCBI Taxonomy" id="1132028"/>
    <lineage>
        <taxon>Bacteria</taxon>
        <taxon>Pseudomonadati</taxon>
        <taxon>Pseudomonadota</taxon>
        <taxon>Gammaproteobacteria</taxon>
        <taxon>Cellvibrionales</taxon>
        <taxon>Halieaceae</taxon>
        <taxon>Chromatocurvus</taxon>
    </lineage>
</organism>
<gene>
    <name evidence="4" type="ORF">EV688_109147</name>
</gene>
<evidence type="ECO:0000259" key="3">
    <source>
        <dbReference type="Pfam" id="PF07995"/>
    </source>
</evidence>
<dbReference type="Gene3D" id="2.120.10.30">
    <property type="entry name" value="TolB, C-terminal domain"/>
    <property type="match status" value="1"/>
</dbReference>
<dbReference type="InterPro" id="IPR011041">
    <property type="entry name" value="Quinoprot_gluc/sorb_DH_b-prop"/>
</dbReference>
<dbReference type="PANTHER" id="PTHR19328:SF75">
    <property type="entry name" value="ALDOSE SUGAR DEHYDROGENASE YLII"/>
    <property type="match status" value="1"/>
</dbReference>
<dbReference type="PANTHER" id="PTHR19328">
    <property type="entry name" value="HEDGEHOG-INTERACTING PROTEIN"/>
    <property type="match status" value="1"/>
</dbReference>
<dbReference type="Proteomes" id="UP000294980">
    <property type="component" value="Unassembled WGS sequence"/>
</dbReference>
<evidence type="ECO:0000313" key="4">
    <source>
        <dbReference type="EMBL" id="TCO75423.1"/>
    </source>
</evidence>
<comment type="caution">
    <text evidence="4">The sequence shown here is derived from an EMBL/GenBank/DDBJ whole genome shotgun (WGS) entry which is preliminary data.</text>
</comment>
<protein>
    <submittedName>
        <fullName evidence="4">Glucose/arabinose dehydrogenase</fullName>
    </submittedName>
</protein>
<sequence length="444" mass="47621">MKDLALTGAPDTFSRILLSAVLASCLALPGMAATPPAGDDEPPRHGAAGREGSGPDTLADSPQILQEKNRNLRVTPLKGLERPWALAFLPDGAILVTERPGRLRRVNADFTLDPQPVSGIPIVLNSAYKGLMDVALHPDYAANRWVYFTYSRRLPGETDDNWDRLTGPAGTSVLARGRYDGAHRLEDVEDLFIARAATSGVSAARIVFGKDGKVYMSIGAPSYNLAHGGTNRVGHVDEAQDPASHAGKVLRLNDDGSVPADNPFFNVSGYLPEIFALGVRNTTGIVVHPGTGDIWEVEHGPNGGDEINIVRAGRNYGWPLVSYGRAYSGERSGAGSGPVLPGPSAPGMEEPLLHWYPSIAPGGLAIYDGDRFPEWRGHALIGGLQSTQLHRVELTAQGLPREHHSLLLRLGQRIREVREGPDGLLYLLTDHDRGAILRVAPASD</sequence>
<dbReference type="InterPro" id="IPR011042">
    <property type="entry name" value="6-blade_b-propeller_TolB-like"/>
</dbReference>
<name>A0A4R2KNX9_9GAMM</name>
<dbReference type="InterPro" id="IPR012938">
    <property type="entry name" value="Glc/Sorbosone_DH"/>
</dbReference>